<protein>
    <recommendedName>
        <fullName evidence="8">Glutamine--tRNA ligase</fullName>
        <ecNumber evidence="8">6.1.1.18</ecNumber>
    </recommendedName>
</protein>
<dbReference type="InterPro" id="IPR000924">
    <property type="entry name" value="Glu/Gln-tRNA-synth"/>
</dbReference>
<dbReference type="InterPro" id="IPR014729">
    <property type="entry name" value="Rossmann-like_a/b/a_fold"/>
</dbReference>
<feature type="domain" description="Glutamyl/glutaminyl-tRNA synthetase class Ib catalytic" evidence="10">
    <location>
        <begin position="24"/>
        <end position="333"/>
    </location>
</feature>
<dbReference type="Gene3D" id="3.40.50.620">
    <property type="entry name" value="HUPs"/>
    <property type="match status" value="1"/>
</dbReference>
<dbReference type="InterPro" id="IPR049437">
    <property type="entry name" value="tRNA-synt_1c_C2"/>
</dbReference>
<dbReference type="EC" id="6.1.1.18" evidence="8"/>
<evidence type="ECO:0000256" key="5">
    <source>
        <dbReference type="ARBA" id="ARBA00022840"/>
    </source>
</evidence>
<sequence length="550" mass="63654">MNESLNFIEQIIEEDIASGKHNGEVHTRFPPEPNGFLHIGHTKAICINFETAAKYGGITNLRFDDTNPTTEDTSFVEAIQRDIKWLGFDWEDRLYFASDYFGQLYEFAEKLIENGLAYVDDSTSDEIAEMKGTPNQPGKNSPFRDRSVEENLQLFRAMKNGDFPDGAKVLRAKVDMESPNMLLRDPLIYRIKHAHHHRTGDDWCIYPMYDFAHGQSDSIENITHSLCSLEFIHHRPLYNWFIEKLGIYPSRQIEFARMNVEYMITSKRKLLKLVEKGLVSGWDDARMPTIAGMRRKGYPAAALRTFCDKAGVAKRENLIEIELLESCVRDELNKISDRVHVVIDPLKVIITNYPEGKVEMIEAINNPEDEGSETRMIPFSREIWIEREDFREAPNKKYYRMGPGRNVRLKNGYILHCEDYKKNEETGEIEEIYCTYYENSKSGEDVSGVKAKGTLHFVSAEQAVKCELRLLDYLFTDPTPDGHDDKDFLDFYNEDSIKVVDAYMEPALAKAKEGQYFQFIRNAYFTLDPDSTEDKKIFNRTVALKSSWKK</sequence>
<dbReference type="NCBIfam" id="NF011291">
    <property type="entry name" value="PRK14703.1"/>
    <property type="match status" value="1"/>
</dbReference>
<reference evidence="13" key="1">
    <citation type="journal article" date="2014" name="Int. J. Syst. Evol. Microbiol.">
        <title>Complete genome sequence of Corynebacterium casei LMG S-19264T (=DSM 44701T), isolated from a smear-ripened cheese.</title>
        <authorList>
            <consortium name="US DOE Joint Genome Institute (JGI-PGF)"/>
            <person name="Walter F."/>
            <person name="Albersmeier A."/>
            <person name="Kalinowski J."/>
            <person name="Ruckert C."/>
        </authorList>
    </citation>
    <scope>NUCLEOTIDE SEQUENCE</scope>
    <source>
        <strain evidence="13">NBRC 108769</strain>
    </source>
</reference>
<dbReference type="Proteomes" id="UP001156666">
    <property type="component" value="Unassembled WGS sequence"/>
</dbReference>
<dbReference type="SUPFAM" id="SSF50715">
    <property type="entry name" value="Ribosomal protein L25-like"/>
    <property type="match status" value="1"/>
</dbReference>
<evidence type="ECO:0000256" key="9">
    <source>
        <dbReference type="RuleBase" id="RU363037"/>
    </source>
</evidence>
<dbReference type="FunFam" id="3.40.50.620:FF:000037">
    <property type="entry name" value="Glutamine--tRNA ligase cytoplasmic"/>
    <property type="match status" value="1"/>
</dbReference>
<evidence type="ECO:0000313" key="14">
    <source>
        <dbReference type="Proteomes" id="UP001156666"/>
    </source>
</evidence>
<dbReference type="AlphaFoldDB" id="A0AA37WE44"/>
<evidence type="ECO:0000259" key="12">
    <source>
        <dbReference type="Pfam" id="PF20974"/>
    </source>
</evidence>
<evidence type="ECO:0000256" key="6">
    <source>
        <dbReference type="ARBA" id="ARBA00022917"/>
    </source>
</evidence>
<dbReference type="InterPro" id="IPR020056">
    <property type="entry name" value="Rbsml_bL25/Gln-tRNA_synth_N"/>
</dbReference>
<evidence type="ECO:0000259" key="10">
    <source>
        <dbReference type="Pfam" id="PF00749"/>
    </source>
</evidence>
<keyword evidence="4 9" id="KW-0547">Nucleotide-binding</keyword>
<evidence type="ECO:0000256" key="3">
    <source>
        <dbReference type="ARBA" id="ARBA00022598"/>
    </source>
</evidence>
<dbReference type="GO" id="GO:0005829">
    <property type="term" value="C:cytosol"/>
    <property type="evidence" value="ECO:0007669"/>
    <property type="project" value="TreeGrafter"/>
</dbReference>
<dbReference type="InterPro" id="IPR020058">
    <property type="entry name" value="Glu/Gln-tRNA-synth_Ib_cat-dom"/>
</dbReference>
<keyword evidence="14" id="KW-1185">Reference proteome</keyword>
<dbReference type="EMBL" id="BSOH01000005">
    <property type="protein sequence ID" value="GLR16274.1"/>
    <property type="molecule type" value="Genomic_DNA"/>
</dbReference>
<feature type="domain" description="tRNA synthetases class I (E and Q) anti-codon binding" evidence="12">
    <location>
        <begin position="454"/>
        <end position="528"/>
    </location>
</feature>
<evidence type="ECO:0000256" key="2">
    <source>
        <dbReference type="ARBA" id="ARBA00022490"/>
    </source>
</evidence>
<dbReference type="InterPro" id="IPR050132">
    <property type="entry name" value="Gln/Glu-tRNA_Ligase"/>
</dbReference>
<evidence type="ECO:0000256" key="1">
    <source>
        <dbReference type="ARBA" id="ARBA00005594"/>
    </source>
</evidence>
<dbReference type="NCBIfam" id="TIGR00440">
    <property type="entry name" value="glnS"/>
    <property type="match status" value="1"/>
</dbReference>
<proteinExistence type="inferred from homology"/>
<evidence type="ECO:0000256" key="7">
    <source>
        <dbReference type="ARBA" id="ARBA00023146"/>
    </source>
</evidence>
<keyword evidence="2" id="KW-0963">Cytoplasm</keyword>
<dbReference type="InterPro" id="IPR020059">
    <property type="entry name" value="Glu/Gln-tRNA-synth_Ib_codon-bd"/>
</dbReference>
<evidence type="ECO:0000256" key="4">
    <source>
        <dbReference type="ARBA" id="ARBA00022741"/>
    </source>
</evidence>
<dbReference type="GO" id="GO:0004819">
    <property type="term" value="F:glutamine-tRNA ligase activity"/>
    <property type="evidence" value="ECO:0007669"/>
    <property type="project" value="UniProtKB-UniRule"/>
</dbReference>
<dbReference type="Pfam" id="PF03950">
    <property type="entry name" value="tRNA-synt_1c_C"/>
    <property type="match status" value="1"/>
</dbReference>
<dbReference type="SUPFAM" id="SSF52374">
    <property type="entry name" value="Nucleotidylyl transferase"/>
    <property type="match status" value="1"/>
</dbReference>
<evidence type="ECO:0000313" key="13">
    <source>
        <dbReference type="EMBL" id="GLR16274.1"/>
    </source>
</evidence>
<dbReference type="PRINTS" id="PR00987">
    <property type="entry name" value="TRNASYNTHGLU"/>
</dbReference>
<gene>
    <name evidence="13" type="primary">glnS</name>
    <name evidence="13" type="ORF">GCM10007940_08890</name>
</gene>
<dbReference type="PANTHER" id="PTHR43097">
    <property type="entry name" value="GLUTAMINE-TRNA LIGASE"/>
    <property type="match status" value="1"/>
</dbReference>
<keyword evidence="5 9" id="KW-0067">ATP-binding</keyword>
<evidence type="ECO:0000259" key="11">
    <source>
        <dbReference type="Pfam" id="PF03950"/>
    </source>
</evidence>
<comment type="similarity">
    <text evidence="1 9">Belongs to the class-I aminoacyl-tRNA synthetase family.</text>
</comment>
<dbReference type="InterPro" id="IPR004514">
    <property type="entry name" value="Gln-tRNA-synth"/>
</dbReference>
<dbReference type="GO" id="GO:0006425">
    <property type="term" value="P:glutaminyl-tRNA aminoacylation"/>
    <property type="evidence" value="ECO:0007669"/>
    <property type="project" value="UniProtKB-UniRule"/>
</dbReference>
<comment type="caution">
    <text evidence="13">The sequence shown here is derived from an EMBL/GenBank/DDBJ whole genome shotgun (WGS) entry which is preliminary data.</text>
</comment>
<dbReference type="Pfam" id="PF00749">
    <property type="entry name" value="tRNA-synt_1c"/>
    <property type="match status" value="1"/>
</dbReference>
<dbReference type="Pfam" id="PF20974">
    <property type="entry name" value="tRNA-synt_1c_C2"/>
    <property type="match status" value="1"/>
</dbReference>
<dbReference type="Gene3D" id="2.40.240.10">
    <property type="entry name" value="Ribosomal Protein L25, Chain P"/>
    <property type="match status" value="2"/>
</dbReference>
<evidence type="ECO:0000256" key="8">
    <source>
        <dbReference type="NCBIfam" id="TIGR00440"/>
    </source>
</evidence>
<accession>A0AA37WE44</accession>
<dbReference type="PANTHER" id="PTHR43097:SF5">
    <property type="entry name" value="GLUTAMATE--TRNA LIGASE"/>
    <property type="match status" value="1"/>
</dbReference>
<feature type="domain" description="Glutamyl/glutaminyl-tRNA synthetase class Ib anti-codon binding" evidence="11">
    <location>
        <begin position="337"/>
        <end position="436"/>
    </location>
</feature>
<name>A0AA37WE44_9BACT</name>
<dbReference type="RefSeq" id="WP_235293075.1">
    <property type="nucleotide sequence ID" value="NZ_BSOH01000005.1"/>
</dbReference>
<keyword evidence="6 9" id="KW-0648">Protein biosynthesis</keyword>
<keyword evidence="7 9" id="KW-0030">Aminoacyl-tRNA synthetase</keyword>
<reference evidence="13" key="2">
    <citation type="submission" date="2023-01" db="EMBL/GenBank/DDBJ databases">
        <title>Draft genome sequence of Portibacter lacus strain NBRC 108769.</title>
        <authorList>
            <person name="Sun Q."/>
            <person name="Mori K."/>
        </authorList>
    </citation>
    <scope>NUCLEOTIDE SEQUENCE</scope>
    <source>
        <strain evidence="13">NBRC 108769</strain>
    </source>
</reference>
<keyword evidence="3 9" id="KW-0436">Ligase</keyword>
<dbReference type="InterPro" id="IPR011035">
    <property type="entry name" value="Ribosomal_bL25/Gln-tRNA_synth"/>
</dbReference>
<dbReference type="GO" id="GO:0005524">
    <property type="term" value="F:ATP binding"/>
    <property type="evidence" value="ECO:0007669"/>
    <property type="project" value="UniProtKB-KW"/>
</dbReference>
<organism evidence="13 14">
    <name type="scientific">Portibacter lacus</name>
    <dbReference type="NCBI Taxonomy" id="1099794"/>
    <lineage>
        <taxon>Bacteria</taxon>
        <taxon>Pseudomonadati</taxon>
        <taxon>Bacteroidota</taxon>
        <taxon>Saprospiria</taxon>
        <taxon>Saprospirales</taxon>
        <taxon>Haliscomenobacteraceae</taxon>
        <taxon>Portibacter</taxon>
    </lineage>
</organism>